<reference evidence="3" key="1">
    <citation type="submission" date="2016-10" db="EMBL/GenBank/DDBJ databases">
        <authorList>
            <person name="Varghese N."/>
            <person name="Submissions S."/>
        </authorList>
    </citation>
    <scope>NUCLEOTIDE SEQUENCE [LARGE SCALE GENOMIC DNA]</scope>
    <source>
        <strain evidence="3">DSM 22361</strain>
    </source>
</reference>
<dbReference type="InterPro" id="IPR011990">
    <property type="entry name" value="TPR-like_helical_dom_sf"/>
</dbReference>
<name>A0A1H5V839_9SPHI</name>
<organism evidence="2 3">
    <name type="scientific">Sphingobacterium lactis</name>
    <dbReference type="NCBI Taxonomy" id="797291"/>
    <lineage>
        <taxon>Bacteria</taxon>
        <taxon>Pseudomonadati</taxon>
        <taxon>Bacteroidota</taxon>
        <taxon>Sphingobacteriia</taxon>
        <taxon>Sphingobacteriales</taxon>
        <taxon>Sphingobacteriaceae</taxon>
        <taxon>Sphingobacterium</taxon>
    </lineage>
</organism>
<evidence type="ECO:0000313" key="2">
    <source>
        <dbReference type="EMBL" id="SEF83354.1"/>
    </source>
</evidence>
<dbReference type="EMBL" id="FNUT01000003">
    <property type="protein sequence ID" value="SEF83354.1"/>
    <property type="molecule type" value="Genomic_DNA"/>
</dbReference>
<gene>
    <name evidence="2" type="ORF">SAMN05421877_10344</name>
</gene>
<dbReference type="Gene3D" id="1.25.40.390">
    <property type="match status" value="1"/>
</dbReference>
<evidence type="ECO:0000313" key="3">
    <source>
        <dbReference type="Proteomes" id="UP000236731"/>
    </source>
</evidence>
<accession>A0A1H5V839</accession>
<dbReference type="Pfam" id="PF12771">
    <property type="entry name" value="SusD-like_2"/>
    <property type="match status" value="1"/>
</dbReference>
<dbReference type="OrthoDB" id="9766256at2"/>
<dbReference type="SUPFAM" id="SSF48452">
    <property type="entry name" value="TPR-like"/>
    <property type="match status" value="1"/>
</dbReference>
<dbReference type="AlphaFoldDB" id="A0A1H5V839"/>
<feature type="chain" id="PRO_5009286971" evidence="1">
    <location>
        <begin position="24"/>
        <end position="480"/>
    </location>
</feature>
<dbReference type="PROSITE" id="PS51257">
    <property type="entry name" value="PROKAR_LIPOPROTEIN"/>
    <property type="match status" value="1"/>
</dbReference>
<protein>
    <submittedName>
        <fullName evidence="2">Starch-binding associating with outer membrane</fullName>
    </submittedName>
</protein>
<dbReference type="Proteomes" id="UP000236731">
    <property type="component" value="Unassembled WGS sequence"/>
</dbReference>
<proteinExistence type="predicted"/>
<keyword evidence="3" id="KW-1185">Reference proteome</keyword>
<dbReference type="RefSeq" id="WP_146060579.1">
    <property type="nucleotide sequence ID" value="NZ_CP049246.1"/>
</dbReference>
<evidence type="ECO:0000256" key="1">
    <source>
        <dbReference type="SAM" id="SignalP"/>
    </source>
</evidence>
<sequence>MKRKFLNIIAGLLLIGISASCTKNFEEINVDPNNTPDPNTNLLISNAIRQIGTQNAGIAGWAKDLYPQYMAEIQYTNESRFQNRFYDFQPFYNAPLMDLQTVINLNSDETTVGAPYVVVGGTTANQLAVSRILKAFYFMHMTDRWGMIPYTEALQGKQKLDPKYDAQKDIYNDIFKELTEAEAQIDTKGKISGDILFNGDLNKWKKWANTLRMVAALHLSEVDPTLAKTQFAAAFAKGVLESNSDNVLFKYLLDANNQNPVYNNYLSRVDYAISEPFVKALEAISDPRLPVYAQPTVKTGKYVGMPYGLASPGDDLNKETVSLLGKKFIAQDYWLPITTFAQVQFMLAEGVVRGWITGDAAAYYKAGIEASMAQHGVTAPATYFTQPGVAYNAGDALKLIITQKWIANYQANGYESWTDWRRTGFPALNPGPAPLSVHRGIPLRQAYPNTESGLNGENYKAAVAAQGADDLNTRVWWDTK</sequence>
<keyword evidence="1" id="KW-0732">Signal</keyword>
<dbReference type="InterPro" id="IPR041662">
    <property type="entry name" value="SusD-like_2"/>
</dbReference>
<feature type="signal peptide" evidence="1">
    <location>
        <begin position="1"/>
        <end position="23"/>
    </location>
</feature>